<reference evidence="2 3" key="1">
    <citation type="submission" date="2020-03" db="EMBL/GenBank/DDBJ databases">
        <title>Draft Genome Sequence of Cudoniella acicularis.</title>
        <authorList>
            <person name="Buettner E."/>
            <person name="Kellner H."/>
        </authorList>
    </citation>
    <scope>NUCLEOTIDE SEQUENCE [LARGE SCALE GENOMIC DNA]</scope>
    <source>
        <strain evidence="2 3">DSM 108380</strain>
    </source>
</reference>
<evidence type="ECO:0000313" key="2">
    <source>
        <dbReference type="EMBL" id="KAF4624927.1"/>
    </source>
</evidence>
<organism evidence="2 3">
    <name type="scientific">Cudoniella acicularis</name>
    <dbReference type="NCBI Taxonomy" id="354080"/>
    <lineage>
        <taxon>Eukaryota</taxon>
        <taxon>Fungi</taxon>
        <taxon>Dikarya</taxon>
        <taxon>Ascomycota</taxon>
        <taxon>Pezizomycotina</taxon>
        <taxon>Leotiomycetes</taxon>
        <taxon>Helotiales</taxon>
        <taxon>Tricladiaceae</taxon>
        <taxon>Cudoniella</taxon>
    </lineage>
</organism>
<sequence>MGELREERPKKPTVTDVIPLDLSESVGVGRGAHPTVSVLEPVMCIERTETDFRIVARFKLQVKIHAFEKGYKKRLEKFFDFVSVRYLYHDKEKHEVKPNGDKFPQIHAKDKMKKSWFEASISAIAIRKAREEEKDFVLGKGNADPMYMKCHCAIKHLNTTTEREIDPGDEVMISKSFTGPLALIIVDVHDLNRGDPSLPMRNLSYDRENQRQRLEKLIQEEKLAKLKKLKEEAKKRQKERDEWQRRARGSSQRARNTSESDSSPHYSPARCRTVFTEEGFVSVDRLEDGNFVDSAKE</sequence>
<accession>A0A8H4VWL8</accession>
<proteinExistence type="predicted"/>
<comment type="caution">
    <text evidence="2">The sequence shown here is derived from an EMBL/GenBank/DDBJ whole genome shotgun (WGS) entry which is preliminary data.</text>
</comment>
<gene>
    <name evidence="2" type="ORF">G7Y89_g13242</name>
</gene>
<feature type="region of interest" description="Disordered" evidence="1">
    <location>
        <begin position="229"/>
        <end position="271"/>
    </location>
</feature>
<dbReference type="EMBL" id="JAAMPI010001514">
    <property type="protein sequence ID" value="KAF4624927.1"/>
    <property type="molecule type" value="Genomic_DNA"/>
</dbReference>
<evidence type="ECO:0000256" key="1">
    <source>
        <dbReference type="SAM" id="MobiDB-lite"/>
    </source>
</evidence>
<feature type="compositionally biased region" description="Basic and acidic residues" evidence="1">
    <location>
        <begin position="229"/>
        <end position="245"/>
    </location>
</feature>
<dbReference type="AlphaFoldDB" id="A0A8H4VWL8"/>
<name>A0A8H4VWL8_9HELO</name>
<protein>
    <submittedName>
        <fullName evidence="2">Uncharacterized protein</fullName>
    </submittedName>
</protein>
<evidence type="ECO:0000313" key="3">
    <source>
        <dbReference type="Proteomes" id="UP000566819"/>
    </source>
</evidence>
<dbReference type="Proteomes" id="UP000566819">
    <property type="component" value="Unassembled WGS sequence"/>
</dbReference>
<dbReference type="OrthoDB" id="3799467at2759"/>
<keyword evidence="3" id="KW-1185">Reference proteome</keyword>